<dbReference type="InterPro" id="IPR027385">
    <property type="entry name" value="Beta-barrel_OMP"/>
</dbReference>
<evidence type="ECO:0000256" key="2">
    <source>
        <dbReference type="SAM" id="SignalP"/>
    </source>
</evidence>
<dbReference type="SUPFAM" id="SSF56925">
    <property type="entry name" value="OMPA-like"/>
    <property type="match status" value="1"/>
</dbReference>
<dbReference type="EMBL" id="CP054475">
    <property type="protein sequence ID" value="UXD89119.1"/>
    <property type="molecule type" value="Genomic_DNA"/>
</dbReference>
<dbReference type="InterPro" id="IPR011250">
    <property type="entry name" value="OMP/PagP_B-barrel"/>
</dbReference>
<reference evidence="5" key="1">
    <citation type="submission" date="2020-06" db="EMBL/GenBank/DDBJ databases">
        <title>Thalassolituus marinus alknpb1M-1, a hydrocarbon-degrading bacterium isolated from the deep-sea overlying water using an in-situ strategy from the South China Sea basin.</title>
        <authorList>
            <person name="Dong C."/>
            <person name="Chen Y."/>
            <person name="Shao Z."/>
        </authorList>
    </citation>
    <scope>NUCLEOTIDE SEQUENCE [LARGE SCALE GENOMIC DNA]</scope>
    <source>
        <strain evidence="5">alknpb1M-1</strain>
    </source>
</reference>
<gene>
    <name evidence="4" type="ORF">HUF19_17490</name>
</gene>
<dbReference type="Proteomes" id="UP001065322">
    <property type="component" value="Chromosome"/>
</dbReference>
<dbReference type="Pfam" id="PF13505">
    <property type="entry name" value="OMP_b-brl"/>
    <property type="match status" value="1"/>
</dbReference>
<protein>
    <submittedName>
        <fullName evidence="4">Outer membrane beta-barrel protein</fullName>
    </submittedName>
</protein>
<evidence type="ECO:0000313" key="5">
    <source>
        <dbReference type="Proteomes" id="UP001065322"/>
    </source>
</evidence>
<dbReference type="RefSeq" id="WP_260997801.1">
    <property type="nucleotide sequence ID" value="NZ_CP054475.1"/>
</dbReference>
<evidence type="ECO:0000259" key="3">
    <source>
        <dbReference type="Pfam" id="PF13505"/>
    </source>
</evidence>
<name>A0ABY6ADI0_9GAMM</name>
<dbReference type="Gene3D" id="2.40.160.20">
    <property type="match status" value="1"/>
</dbReference>
<evidence type="ECO:0000256" key="1">
    <source>
        <dbReference type="ARBA" id="ARBA00022729"/>
    </source>
</evidence>
<proteinExistence type="predicted"/>
<feature type="signal peptide" evidence="2">
    <location>
        <begin position="1"/>
        <end position="28"/>
    </location>
</feature>
<accession>A0ABY6ADI0</accession>
<keyword evidence="1 2" id="KW-0732">Signal</keyword>
<feature type="chain" id="PRO_5046525943" evidence="2">
    <location>
        <begin position="29"/>
        <end position="296"/>
    </location>
</feature>
<sequence>MQLMATLRTSVNIAVATALLGMSSLASAERIEESPSAGAMVADAVIARPLYFVLSQAGALVYGATLPFTLLGGNADEAAETLVVTPLQAAFVRCLGCGKVENSVGSLDEGEGKMIRHFVMVSGGVSQEKSFVGEKFLSGGLYLGTHFSLVDDSRFDVMLGGRQLMASEKDVGDENLSSLEIVSRFGKAVNGWLELSGKLGLSRWKYKVDSDVDITGISDIKASSFDFFWGVGAAAQLSENWRVGLDYTRYDLTVEDNITLSGVAATDADALAFQARLADGIDTNLELLDLNITYMF</sequence>
<evidence type="ECO:0000313" key="4">
    <source>
        <dbReference type="EMBL" id="UXD89119.1"/>
    </source>
</evidence>
<keyword evidence="5" id="KW-1185">Reference proteome</keyword>
<organism evidence="4 5">
    <name type="scientific">Thalassolituus hydrocarboniclasticus</name>
    <dbReference type="NCBI Taxonomy" id="2742796"/>
    <lineage>
        <taxon>Bacteria</taxon>
        <taxon>Pseudomonadati</taxon>
        <taxon>Pseudomonadota</taxon>
        <taxon>Gammaproteobacteria</taxon>
        <taxon>Oceanospirillales</taxon>
        <taxon>Oceanospirillaceae</taxon>
        <taxon>Thalassolituus</taxon>
    </lineage>
</organism>
<feature type="domain" description="Outer membrane protein beta-barrel" evidence="3">
    <location>
        <begin position="139"/>
        <end position="264"/>
    </location>
</feature>